<evidence type="ECO:0000256" key="3">
    <source>
        <dbReference type="ARBA" id="ARBA00022691"/>
    </source>
</evidence>
<reference evidence="8 9" key="1">
    <citation type="submission" date="2021-05" db="EMBL/GenBank/DDBJ databases">
        <title>Novel Bacillus species.</title>
        <authorList>
            <person name="Liu G."/>
        </authorList>
    </citation>
    <scope>NUCLEOTIDE SEQUENCE [LARGE SCALE GENOMIC DNA]</scope>
    <source>
        <strain evidence="9">FJAT-49780</strain>
    </source>
</reference>
<dbReference type="CDD" id="cd02440">
    <property type="entry name" value="AdoMet_MTases"/>
    <property type="match status" value="1"/>
</dbReference>
<keyword evidence="1 5" id="KW-0489">Methyltransferase</keyword>
<evidence type="ECO:0000259" key="6">
    <source>
        <dbReference type="Pfam" id="PF05175"/>
    </source>
</evidence>
<evidence type="ECO:0000313" key="9">
    <source>
        <dbReference type="Proteomes" id="UP000681414"/>
    </source>
</evidence>
<feature type="binding site" evidence="5">
    <location>
        <position position="147"/>
    </location>
    <ligand>
        <name>S-adenosyl-L-methionine</name>
        <dbReference type="ChEBI" id="CHEBI:59789"/>
    </ligand>
</feature>
<dbReference type="Gene3D" id="1.10.8.10">
    <property type="entry name" value="DNA helicase RuvA subunit, C-terminal domain"/>
    <property type="match status" value="1"/>
</dbReference>
<dbReference type="InterPro" id="IPR040758">
    <property type="entry name" value="PrmC_N"/>
</dbReference>
<comment type="similarity">
    <text evidence="5">Belongs to the protein N5-glutamine methyltransferase family. PrmC subfamily.</text>
</comment>
<evidence type="ECO:0000256" key="5">
    <source>
        <dbReference type="HAMAP-Rule" id="MF_02126"/>
    </source>
</evidence>
<sequence length="295" mass="33169">MHKKVYEALNWASSFLKEHDRDENAGELLLMWILGWSRARLLSELRMELPDREYDGFIEVVKEHVTGRPIQHIIGYEEFYGRRFIVNENVLIPRPETEELIVAVLERLGTYFGPSSKLKCADIGTGSGAIAVTMKLERPELVVSASDISEAALKIAQKNAEALGAEIDFRHGDLLEPFLNEKWDIILSNPPYIPNEEKLSEVVSEHEPHNALFGGVDGLDFYRRFANDLPKLTNKKALIAFEIGAGQGEIVAAMMKKAFPDSKTDIILDINGKDRIVLTQTCPFGDCPQRDGFNV</sequence>
<feature type="binding site" evidence="5">
    <location>
        <begin position="189"/>
        <end position="192"/>
    </location>
    <ligand>
        <name>substrate</name>
    </ligand>
</feature>
<dbReference type="SUPFAM" id="SSF53335">
    <property type="entry name" value="S-adenosyl-L-methionine-dependent methyltransferases"/>
    <property type="match status" value="1"/>
</dbReference>
<feature type="domain" description="Release factor glutamine methyltransferase N-terminal" evidence="7">
    <location>
        <begin position="7"/>
        <end position="75"/>
    </location>
</feature>
<dbReference type="EC" id="2.1.1.297" evidence="5"/>
<feature type="binding site" evidence="5">
    <location>
        <position position="189"/>
    </location>
    <ligand>
        <name>S-adenosyl-L-methionine</name>
        <dbReference type="ChEBI" id="CHEBI:59789"/>
    </ligand>
</feature>
<dbReference type="GO" id="GO:0003676">
    <property type="term" value="F:nucleic acid binding"/>
    <property type="evidence" value="ECO:0007669"/>
    <property type="project" value="InterPro"/>
</dbReference>
<keyword evidence="3 5" id="KW-0949">S-adenosyl-L-methionine</keyword>
<dbReference type="InterPro" id="IPR050320">
    <property type="entry name" value="N5-glutamine_MTase"/>
</dbReference>
<dbReference type="Gene3D" id="3.40.50.150">
    <property type="entry name" value="Vaccinia Virus protein VP39"/>
    <property type="match status" value="1"/>
</dbReference>
<accession>A0A942TGR9</accession>
<dbReference type="RefSeq" id="WP_213125044.1">
    <property type="nucleotide sequence ID" value="NZ_JAGYPG010000002.1"/>
</dbReference>
<dbReference type="GO" id="GO:0032259">
    <property type="term" value="P:methylation"/>
    <property type="evidence" value="ECO:0007669"/>
    <property type="project" value="UniProtKB-KW"/>
</dbReference>
<dbReference type="InterPro" id="IPR007848">
    <property type="entry name" value="Small_mtfrase_dom"/>
</dbReference>
<proteinExistence type="inferred from homology"/>
<evidence type="ECO:0000256" key="1">
    <source>
        <dbReference type="ARBA" id="ARBA00022603"/>
    </source>
</evidence>
<comment type="catalytic activity">
    <reaction evidence="4 5">
        <text>L-glutaminyl-[peptide chain release factor] + S-adenosyl-L-methionine = N(5)-methyl-L-glutaminyl-[peptide chain release factor] + S-adenosyl-L-homocysteine + H(+)</text>
        <dbReference type="Rhea" id="RHEA:42896"/>
        <dbReference type="Rhea" id="RHEA-COMP:10271"/>
        <dbReference type="Rhea" id="RHEA-COMP:10272"/>
        <dbReference type="ChEBI" id="CHEBI:15378"/>
        <dbReference type="ChEBI" id="CHEBI:30011"/>
        <dbReference type="ChEBI" id="CHEBI:57856"/>
        <dbReference type="ChEBI" id="CHEBI:59789"/>
        <dbReference type="ChEBI" id="CHEBI:61891"/>
        <dbReference type="EC" id="2.1.1.297"/>
    </reaction>
</comment>
<dbReference type="InterPro" id="IPR029063">
    <property type="entry name" value="SAM-dependent_MTases_sf"/>
</dbReference>
<dbReference type="EMBL" id="JAGYPG010000002">
    <property type="protein sequence ID" value="MBS4195862.1"/>
    <property type="molecule type" value="Genomic_DNA"/>
</dbReference>
<protein>
    <recommendedName>
        <fullName evidence="5">Release factor glutamine methyltransferase</fullName>
        <shortName evidence="5">RF MTase</shortName>
        <ecNumber evidence="5">2.1.1.297</ecNumber>
    </recommendedName>
    <alternativeName>
        <fullName evidence="5">N5-glutamine methyltransferase PrmC</fullName>
    </alternativeName>
    <alternativeName>
        <fullName evidence="5">Protein-(glutamine-N5) MTase PrmC</fullName>
    </alternativeName>
    <alternativeName>
        <fullName evidence="5">Protein-glutamine N-methyltransferase PrmC</fullName>
    </alternativeName>
</protein>
<dbReference type="AlphaFoldDB" id="A0A942TGR9"/>
<dbReference type="NCBIfam" id="TIGR03534">
    <property type="entry name" value="RF_mod_PrmC"/>
    <property type="match status" value="1"/>
</dbReference>
<dbReference type="NCBIfam" id="TIGR00536">
    <property type="entry name" value="hemK_fam"/>
    <property type="match status" value="1"/>
</dbReference>
<feature type="binding site" evidence="5">
    <location>
        <begin position="124"/>
        <end position="128"/>
    </location>
    <ligand>
        <name>S-adenosyl-L-methionine</name>
        <dbReference type="ChEBI" id="CHEBI:59789"/>
    </ligand>
</feature>
<evidence type="ECO:0000256" key="2">
    <source>
        <dbReference type="ARBA" id="ARBA00022679"/>
    </source>
</evidence>
<feature type="domain" description="Methyltransferase small" evidence="6">
    <location>
        <begin position="117"/>
        <end position="201"/>
    </location>
</feature>
<dbReference type="PANTHER" id="PTHR18895">
    <property type="entry name" value="HEMK METHYLTRANSFERASE"/>
    <property type="match status" value="1"/>
</dbReference>
<dbReference type="PROSITE" id="PS00092">
    <property type="entry name" value="N6_MTASE"/>
    <property type="match status" value="1"/>
</dbReference>
<dbReference type="Pfam" id="PF17827">
    <property type="entry name" value="PrmC_N"/>
    <property type="match status" value="1"/>
</dbReference>
<evidence type="ECO:0000259" key="7">
    <source>
        <dbReference type="Pfam" id="PF17827"/>
    </source>
</evidence>
<comment type="function">
    <text evidence="5">Methylates the class 1 translation termination release factors RF1/PrfA and RF2/PrfB on the glutamine residue of the universally conserved GGQ motif.</text>
</comment>
<dbReference type="InterPro" id="IPR004556">
    <property type="entry name" value="HemK-like"/>
</dbReference>
<dbReference type="Proteomes" id="UP000681414">
    <property type="component" value="Unassembled WGS sequence"/>
</dbReference>
<name>A0A942TGR9_9BACI</name>
<keyword evidence="9" id="KW-1185">Reference proteome</keyword>
<dbReference type="GO" id="GO:0102559">
    <property type="term" value="F:peptide chain release factor N(5)-glutamine methyltransferase activity"/>
    <property type="evidence" value="ECO:0007669"/>
    <property type="project" value="UniProtKB-EC"/>
</dbReference>
<dbReference type="InterPro" id="IPR019874">
    <property type="entry name" value="RF_methyltr_PrmC"/>
</dbReference>
<keyword evidence="2 5" id="KW-0808">Transferase</keyword>
<dbReference type="PANTHER" id="PTHR18895:SF74">
    <property type="entry name" value="MTRF1L RELEASE FACTOR GLUTAMINE METHYLTRANSFERASE"/>
    <property type="match status" value="1"/>
</dbReference>
<dbReference type="Pfam" id="PF05175">
    <property type="entry name" value="MTS"/>
    <property type="match status" value="1"/>
</dbReference>
<dbReference type="InterPro" id="IPR002052">
    <property type="entry name" value="DNA_methylase_N6_adenine_CS"/>
</dbReference>
<dbReference type="HAMAP" id="MF_02126">
    <property type="entry name" value="RF_methyltr_PrmC"/>
    <property type="match status" value="1"/>
</dbReference>
<evidence type="ECO:0000256" key="4">
    <source>
        <dbReference type="ARBA" id="ARBA00048391"/>
    </source>
</evidence>
<gene>
    <name evidence="5 8" type="primary">prmC</name>
    <name evidence="8" type="ORF">KHA97_12410</name>
</gene>
<evidence type="ECO:0000313" key="8">
    <source>
        <dbReference type="EMBL" id="MBS4195862.1"/>
    </source>
</evidence>
<organism evidence="8 9">
    <name type="scientific">Lederbergia citri</name>
    <dbReference type="NCBI Taxonomy" id="2833580"/>
    <lineage>
        <taxon>Bacteria</taxon>
        <taxon>Bacillati</taxon>
        <taxon>Bacillota</taxon>
        <taxon>Bacilli</taxon>
        <taxon>Bacillales</taxon>
        <taxon>Bacillaceae</taxon>
        <taxon>Lederbergia</taxon>
    </lineage>
</organism>
<comment type="caution">
    <text evidence="8">The sequence shown here is derived from an EMBL/GenBank/DDBJ whole genome shotgun (WGS) entry which is preliminary data.</text>
</comment>
<comment type="caution">
    <text evidence="5">Lacks conserved residue(s) required for the propagation of feature annotation.</text>
</comment>